<sequence>MASFLQHNNPWIESTILYAASFDPAICQDETDANGDDDDDINEEEVEEPQTENTIPSGLLPSPKHGSSKNGQSLRNATPPSRKGKIVQVIQRGGDYDWNNNKNWQGRRPRGNGNDTYCLPYLVIHDGQYAAIAFLSPETLQELSSSPTIISNRSLVSITHYTVSTILQCCQKNQTQQQQQKKKQQSKKKMTKTTSFDFDTHSGILNHLYFTATNNINNTNNHHHHPHEPNGYTLIPPTIQTQLPHQIPNNELYLCLYIQGTITMIGAENQGLIGFPKDVHCSIPLRRVLREHEEMYESFWNEDGNGTLSHFMLIDKLKAVHGYYRMLDQKKYGSSEEAVIVDDIDDDDEEVEDDDNDEEEEEEEGEQQHDPPRGVVGGRTKKQYGQRGRKKRDKDIDRHHRTATSASQTKRTTTTTTTASKSLMTNVIPGWPWESRLVEGHPSRIAPTARAATVHAPGASAAAASNNDTDREIASAMLMMRNSPRGQDDSGDIIADGGEGRVSAAAASAQGGGNPNTEAAVTPTTVSTPHPPLGNVQELLELGLDIELFLGVESQSESYDNAVQAEAATPSAASAVGDGTIDDRNLNTEEREVEADGTEMDTEEPNEQQQSSRAFGTQEETSHQASFVGINDMLVDEDDNADEDNGDDEQNDGNSVEVAFENGGGNYDDYLDGTDRLLQTQPESTAYYHGSHSPNRARETGEERDSQTPQSIRNAGNQPLRPTDEYSRSLQRIEEAEEIAAKASSRRKQSRRNKSKRRSEEEDDEDEYPIPMSQRKVPPETLEGYAVLESQIPVPSPRGTSTEPVARANDEEDDEAKDEEDYDQLVGGQSQIPTSTKSRRVVEHNKKAGRPTTRFKRRIEEDEEEEDDYPIPVSQRKAPPETLEGYAVLESQIPLPPPRGASREPVTREEAEEQEEEEEKEEQEEEDDKDDDDDEDYYPPGRQSQIPINTKLKRVEKQTKKADNSTAKNSMQSKSPRMEIHISDDDSSDEWMRVRKHKKQDVSESESEDSSDDWMKVHKITNRAKRHRAVNDDIPDNDVVDDDAKDVDDDASDESSYEPTFEAQMAGEGSEEAVPPSSPGKTSGKRAARQQRKPSKEAKANYDVAAFSSKASIVLGFSSSKVSVQKKVGKKKPRGEQFDVASFVDKAQRLCGL</sequence>
<name>A0ABD3M8Z1_9STRA</name>
<feature type="compositionally biased region" description="Low complexity" evidence="1">
    <location>
        <begin position="562"/>
        <end position="576"/>
    </location>
</feature>
<feature type="compositionally biased region" description="Acidic residues" evidence="1">
    <location>
        <begin position="339"/>
        <end position="365"/>
    </location>
</feature>
<dbReference type="EMBL" id="JALLBG020000190">
    <property type="protein sequence ID" value="KAL3760228.1"/>
    <property type="molecule type" value="Genomic_DNA"/>
</dbReference>
<feature type="compositionally biased region" description="Basic and acidic residues" evidence="1">
    <location>
        <begin position="953"/>
        <end position="963"/>
    </location>
</feature>
<feature type="compositionally biased region" description="Basic and acidic residues" evidence="1">
    <location>
        <begin position="581"/>
        <end position="590"/>
    </location>
</feature>
<feature type="compositionally biased region" description="Basic residues" evidence="1">
    <location>
        <begin position="744"/>
        <end position="757"/>
    </location>
</feature>
<dbReference type="PANTHER" id="PTHR48209:SF2">
    <property type="entry name" value="FI24008P1"/>
    <property type="match status" value="1"/>
</dbReference>
<feature type="region of interest" description="Disordered" evidence="1">
    <location>
        <begin position="28"/>
        <end position="84"/>
    </location>
</feature>
<evidence type="ECO:0000313" key="2">
    <source>
        <dbReference type="EMBL" id="KAL3760228.1"/>
    </source>
</evidence>
<proteinExistence type="predicted"/>
<feature type="compositionally biased region" description="Basic and acidic residues" evidence="1">
    <location>
        <begin position="696"/>
        <end position="706"/>
    </location>
</feature>
<feature type="compositionally biased region" description="Basic residues" evidence="1">
    <location>
        <begin position="1017"/>
        <end position="1028"/>
    </location>
</feature>
<feature type="compositionally biased region" description="Polar residues" evidence="1">
    <location>
        <begin position="964"/>
        <end position="975"/>
    </location>
</feature>
<dbReference type="AlphaFoldDB" id="A0ABD3M8Z1"/>
<accession>A0ABD3M8Z1</accession>
<feature type="compositionally biased region" description="Acidic residues" evidence="1">
    <location>
        <begin position="1033"/>
        <end position="1056"/>
    </location>
</feature>
<feature type="region of interest" description="Disordered" evidence="1">
    <location>
        <begin position="337"/>
        <end position="423"/>
    </location>
</feature>
<evidence type="ECO:0000256" key="1">
    <source>
        <dbReference type="SAM" id="MobiDB-lite"/>
    </source>
</evidence>
<feature type="compositionally biased region" description="Acidic residues" evidence="1">
    <location>
        <begin position="634"/>
        <end position="651"/>
    </location>
</feature>
<feature type="compositionally biased region" description="Polar residues" evidence="1">
    <location>
        <begin position="707"/>
        <end position="717"/>
    </location>
</feature>
<keyword evidence="3" id="KW-1185">Reference proteome</keyword>
<feature type="compositionally biased region" description="Basic and acidic residues" evidence="1">
    <location>
        <begin position="722"/>
        <end position="734"/>
    </location>
</feature>
<feature type="compositionally biased region" description="Acidic residues" evidence="1">
    <location>
        <begin position="910"/>
        <end position="937"/>
    </location>
</feature>
<feature type="compositionally biased region" description="Low complexity" evidence="1">
    <location>
        <begin position="403"/>
        <end position="422"/>
    </location>
</feature>
<feature type="compositionally biased region" description="Polar residues" evidence="1">
    <location>
        <begin position="607"/>
        <end position="625"/>
    </location>
</feature>
<feature type="compositionally biased region" description="Basic residues" evidence="1">
    <location>
        <begin position="1083"/>
        <end position="1093"/>
    </location>
</feature>
<feature type="compositionally biased region" description="Acidic residues" evidence="1">
    <location>
        <begin position="810"/>
        <end position="823"/>
    </location>
</feature>
<comment type="caution">
    <text evidence="2">The sequence shown here is derived from an EMBL/GenBank/DDBJ whole genome shotgun (WGS) entry which is preliminary data.</text>
</comment>
<dbReference type="Proteomes" id="UP001530293">
    <property type="component" value="Unassembled WGS sequence"/>
</dbReference>
<feature type="region of interest" description="Disordered" evidence="1">
    <location>
        <begin position="561"/>
        <end position="1099"/>
    </location>
</feature>
<feature type="compositionally biased region" description="Basic residues" evidence="1">
    <location>
        <begin position="379"/>
        <end position="392"/>
    </location>
</feature>
<feature type="region of interest" description="Disordered" evidence="1">
    <location>
        <begin position="483"/>
        <end position="530"/>
    </location>
</feature>
<feature type="compositionally biased region" description="Polar residues" evidence="1">
    <location>
        <begin position="827"/>
        <end position="836"/>
    </location>
</feature>
<dbReference type="PANTHER" id="PTHR48209">
    <property type="entry name" value="AGL056WP"/>
    <property type="match status" value="1"/>
</dbReference>
<protein>
    <submittedName>
        <fullName evidence="2">Uncharacterized protein</fullName>
    </submittedName>
</protein>
<feature type="compositionally biased region" description="Polar residues" evidence="1">
    <location>
        <begin position="68"/>
        <end position="79"/>
    </location>
</feature>
<organism evidence="2 3">
    <name type="scientific">Discostella pseudostelligera</name>
    <dbReference type="NCBI Taxonomy" id="259834"/>
    <lineage>
        <taxon>Eukaryota</taxon>
        <taxon>Sar</taxon>
        <taxon>Stramenopiles</taxon>
        <taxon>Ochrophyta</taxon>
        <taxon>Bacillariophyta</taxon>
        <taxon>Coscinodiscophyceae</taxon>
        <taxon>Thalassiosirophycidae</taxon>
        <taxon>Stephanodiscales</taxon>
        <taxon>Stephanodiscaceae</taxon>
        <taxon>Discostella</taxon>
    </lineage>
</organism>
<feature type="compositionally biased region" description="Acidic residues" evidence="1">
    <location>
        <begin position="29"/>
        <end position="50"/>
    </location>
</feature>
<reference evidence="2 3" key="1">
    <citation type="submission" date="2024-10" db="EMBL/GenBank/DDBJ databases">
        <title>Updated reference genomes for cyclostephanoid diatoms.</title>
        <authorList>
            <person name="Roberts W.R."/>
            <person name="Alverson A.J."/>
        </authorList>
    </citation>
    <scope>NUCLEOTIDE SEQUENCE [LARGE SCALE GENOMIC DNA]</scope>
    <source>
        <strain evidence="2 3">AJA232-27</strain>
    </source>
</reference>
<feature type="compositionally biased region" description="Acidic residues" evidence="1">
    <location>
        <begin position="1003"/>
        <end position="1012"/>
    </location>
</feature>
<evidence type="ECO:0000313" key="3">
    <source>
        <dbReference type="Proteomes" id="UP001530293"/>
    </source>
</evidence>
<gene>
    <name evidence="2" type="ORF">ACHAWU_001738</name>
</gene>
<feature type="compositionally biased region" description="Basic residues" evidence="1">
    <location>
        <begin position="847"/>
        <end position="857"/>
    </location>
</feature>
<feature type="compositionally biased region" description="Acidic residues" evidence="1">
    <location>
        <begin position="591"/>
        <end position="606"/>
    </location>
</feature>